<dbReference type="GO" id="GO:0001402">
    <property type="term" value="P:signal transduction involved in filamentous growth"/>
    <property type="evidence" value="ECO:0007669"/>
    <property type="project" value="TreeGrafter"/>
</dbReference>
<protein>
    <submittedName>
        <fullName evidence="3">Uncharacterized protein</fullName>
    </submittedName>
</protein>
<dbReference type="GO" id="GO:0006972">
    <property type="term" value="P:hyperosmotic response"/>
    <property type="evidence" value="ECO:0007669"/>
    <property type="project" value="TreeGrafter"/>
</dbReference>
<feature type="compositionally biased region" description="Low complexity" evidence="1">
    <location>
        <begin position="214"/>
        <end position="224"/>
    </location>
</feature>
<dbReference type="GO" id="GO:0031505">
    <property type="term" value="P:fungal-type cell wall organization"/>
    <property type="evidence" value="ECO:0007669"/>
    <property type="project" value="TreeGrafter"/>
</dbReference>
<keyword evidence="2" id="KW-1133">Transmembrane helix</keyword>
<keyword evidence="2" id="KW-0812">Transmembrane</keyword>
<feature type="region of interest" description="Disordered" evidence="1">
    <location>
        <begin position="185"/>
        <end position="224"/>
    </location>
</feature>
<evidence type="ECO:0000313" key="4">
    <source>
        <dbReference type="Proteomes" id="UP001217918"/>
    </source>
</evidence>
<reference evidence="3" key="1">
    <citation type="journal article" date="2023" name="Mol. Plant Microbe Interact.">
        <title>Elucidating the Obligate Nature and Biological Capacity of an Invasive Fungal Corn Pathogen.</title>
        <authorList>
            <person name="MacCready J.S."/>
            <person name="Roggenkamp E.M."/>
            <person name="Gdanetz K."/>
            <person name="Chilvers M.I."/>
        </authorList>
    </citation>
    <scope>NUCLEOTIDE SEQUENCE</scope>
    <source>
        <strain evidence="3">PM02</strain>
    </source>
</reference>
<dbReference type="PANTHER" id="PTHR35778:SF1">
    <property type="entry name" value="SIGNALING MUCIN HKR1-RELATED"/>
    <property type="match status" value="1"/>
</dbReference>
<gene>
    <name evidence="3" type="ORF">P8C59_006848</name>
</gene>
<dbReference type="InterPro" id="IPR039295">
    <property type="entry name" value="MSB2"/>
</dbReference>
<name>A0AAD9MFZ3_9PEZI</name>
<feature type="region of interest" description="Disordered" evidence="1">
    <location>
        <begin position="1"/>
        <end position="69"/>
    </location>
</feature>
<comment type="caution">
    <text evidence="3">The sequence shown here is derived from an EMBL/GenBank/DDBJ whole genome shotgun (WGS) entry which is preliminary data.</text>
</comment>
<evidence type="ECO:0000256" key="2">
    <source>
        <dbReference type="SAM" id="Phobius"/>
    </source>
</evidence>
<feature type="transmembrane region" description="Helical" evidence="2">
    <location>
        <begin position="229"/>
        <end position="252"/>
    </location>
</feature>
<keyword evidence="2" id="KW-0472">Membrane</keyword>
<feature type="compositionally biased region" description="Basic and acidic residues" evidence="1">
    <location>
        <begin position="16"/>
        <end position="33"/>
    </location>
</feature>
<dbReference type="GO" id="GO:0030010">
    <property type="term" value="P:establishment of cell polarity"/>
    <property type="evidence" value="ECO:0007669"/>
    <property type="project" value="TreeGrafter"/>
</dbReference>
<organism evidence="3 4">
    <name type="scientific">Phyllachora maydis</name>
    <dbReference type="NCBI Taxonomy" id="1825666"/>
    <lineage>
        <taxon>Eukaryota</taxon>
        <taxon>Fungi</taxon>
        <taxon>Dikarya</taxon>
        <taxon>Ascomycota</taxon>
        <taxon>Pezizomycotina</taxon>
        <taxon>Sordariomycetes</taxon>
        <taxon>Sordariomycetidae</taxon>
        <taxon>Phyllachorales</taxon>
        <taxon>Phyllachoraceae</taxon>
        <taxon>Phyllachora</taxon>
    </lineage>
</organism>
<dbReference type="AlphaFoldDB" id="A0AAD9MFZ3"/>
<sequence length="340" mass="34904">MEPAHAHRCPAYADADSGHADSGHADCAPDHTDPAPTSASAPPSTDASVPTTLPKAITPDSGSKPAPEGTTEIQIGFGYGLNYPFVVQNTKAAAQIFQLLPEALEYGGDVDAQLVVMRKLIPLNTLRSLGYVTTLAIVTWPTDLVDALRLNVTIPTSKLYHHPWSLVRNLTEQINPAISIISGSVAGDGPSSNDPGLQGGGGGGTVGTGSDPFNNNASNAPQSASQKGVTAGIVVASFGVAAAYGAAMFVIARRYKRKKQTHRRASSMSNPSTADVAQVSTPAMMGGALLSQDFSHYGAVTSPGPQDRDSHGSGPSGMGGSGRTAFISAPMAAENSLGWN</sequence>
<dbReference type="GO" id="GO:0009986">
    <property type="term" value="C:cell surface"/>
    <property type="evidence" value="ECO:0007669"/>
    <property type="project" value="TreeGrafter"/>
</dbReference>
<dbReference type="GO" id="GO:0005886">
    <property type="term" value="C:plasma membrane"/>
    <property type="evidence" value="ECO:0007669"/>
    <property type="project" value="InterPro"/>
</dbReference>
<dbReference type="PANTHER" id="PTHR35778">
    <property type="entry name" value="SIGNALING MUCIN HKR1-RELATED"/>
    <property type="match status" value="1"/>
</dbReference>
<evidence type="ECO:0000313" key="3">
    <source>
        <dbReference type="EMBL" id="KAK2072498.1"/>
    </source>
</evidence>
<accession>A0AAD9MFZ3</accession>
<dbReference type="GO" id="GO:0030427">
    <property type="term" value="C:site of polarized growth"/>
    <property type="evidence" value="ECO:0007669"/>
    <property type="project" value="TreeGrafter"/>
</dbReference>
<dbReference type="GO" id="GO:0007232">
    <property type="term" value="P:osmosensory signaling pathway via Sho1 osmosensor"/>
    <property type="evidence" value="ECO:0007669"/>
    <property type="project" value="InterPro"/>
</dbReference>
<feature type="region of interest" description="Disordered" evidence="1">
    <location>
        <begin position="296"/>
        <end position="324"/>
    </location>
</feature>
<evidence type="ECO:0000256" key="1">
    <source>
        <dbReference type="SAM" id="MobiDB-lite"/>
    </source>
</evidence>
<feature type="compositionally biased region" description="Low complexity" evidence="1">
    <location>
        <begin position="34"/>
        <end position="52"/>
    </location>
</feature>
<keyword evidence="4" id="KW-1185">Reference proteome</keyword>
<proteinExistence type="predicted"/>
<dbReference type="GO" id="GO:0005034">
    <property type="term" value="F:osmosensor activity"/>
    <property type="evidence" value="ECO:0007669"/>
    <property type="project" value="InterPro"/>
</dbReference>
<dbReference type="EMBL" id="JAQQPM010000006">
    <property type="protein sequence ID" value="KAK2072498.1"/>
    <property type="molecule type" value="Genomic_DNA"/>
</dbReference>
<dbReference type="GO" id="GO:0005576">
    <property type="term" value="C:extracellular region"/>
    <property type="evidence" value="ECO:0007669"/>
    <property type="project" value="TreeGrafter"/>
</dbReference>
<feature type="compositionally biased region" description="Gly residues" evidence="1">
    <location>
        <begin position="197"/>
        <end position="207"/>
    </location>
</feature>
<dbReference type="Proteomes" id="UP001217918">
    <property type="component" value="Unassembled WGS sequence"/>
</dbReference>